<dbReference type="InterPro" id="IPR001451">
    <property type="entry name" value="Hexapep"/>
</dbReference>
<dbReference type="Proteomes" id="UP000316781">
    <property type="component" value="Unassembled WGS sequence"/>
</dbReference>
<comment type="similarity">
    <text evidence="1">Belongs to the transferase hexapeptide repeat family.</text>
</comment>
<reference evidence="5 6" key="1">
    <citation type="submission" date="2019-07" db="EMBL/GenBank/DDBJ databases">
        <title>Ln-dependent methylotrophs.</title>
        <authorList>
            <person name="Tani A."/>
        </authorList>
    </citation>
    <scope>NUCLEOTIDE SEQUENCE [LARGE SCALE GENOMIC DNA]</scope>
    <source>
        <strain evidence="5 6">SM89A</strain>
    </source>
</reference>
<evidence type="ECO:0000259" key="4">
    <source>
        <dbReference type="Pfam" id="PF17836"/>
    </source>
</evidence>
<evidence type="ECO:0000256" key="2">
    <source>
        <dbReference type="PIRSR" id="PIRSR620019-1"/>
    </source>
</evidence>
<dbReference type="Pfam" id="PF17836">
    <property type="entry name" value="PglD_N"/>
    <property type="match status" value="1"/>
</dbReference>
<evidence type="ECO:0000313" key="5">
    <source>
        <dbReference type="EMBL" id="TRL37412.1"/>
    </source>
</evidence>
<feature type="binding site" evidence="3">
    <location>
        <position position="157"/>
    </location>
    <ligand>
        <name>acetyl-CoA</name>
        <dbReference type="ChEBI" id="CHEBI:57288"/>
    </ligand>
</feature>
<evidence type="ECO:0000313" key="6">
    <source>
        <dbReference type="Proteomes" id="UP000316781"/>
    </source>
</evidence>
<dbReference type="Pfam" id="PF00132">
    <property type="entry name" value="Hexapep"/>
    <property type="match status" value="1"/>
</dbReference>
<feature type="site" description="Increases basicity of active site His" evidence="2">
    <location>
        <position position="149"/>
    </location>
</feature>
<protein>
    <submittedName>
        <fullName evidence="5">Acetyltransferase</fullName>
    </submittedName>
</protein>
<dbReference type="Gene3D" id="2.160.10.10">
    <property type="entry name" value="Hexapeptide repeat proteins"/>
    <property type="match status" value="1"/>
</dbReference>
<dbReference type="AlphaFoldDB" id="A0A549T6B9"/>
<dbReference type="GO" id="GO:0016740">
    <property type="term" value="F:transferase activity"/>
    <property type="evidence" value="ECO:0007669"/>
    <property type="project" value="UniProtKB-KW"/>
</dbReference>
<accession>A0A549T6B9</accession>
<comment type="caution">
    <text evidence="5">The sequence shown here is derived from an EMBL/GenBank/DDBJ whole genome shotgun (WGS) entry which is preliminary data.</text>
</comment>
<dbReference type="CDD" id="cd03360">
    <property type="entry name" value="LbH_AT_putative"/>
    <property type="match status" value="1"/>
</dbReference>
<dbReference type="SUPFAM" id="SSF51161">
    <property type="entry name" value="Trimeric LpxA-like enzymes"/>
    <property type="match status" value="1"/>
</dbReference>
<evidence type="ECO:0000256" key="1">
    <source>
        <dbReference type="ARBA" id="ARBA00007274"/>
    </source>
</evidence>
<dbReference type="PANTHER" id="PTHR43300:SF7">
    <property type="entry name" value="UDP-N-ACETYLBACILLOSAMINE N-ACETYLTRANSFERASE"/>
    <property type="match status" value="1"/>
</dbReference>
<feature type="domain" description="PglD N-terminal" evidence="4">
    <location>
        <begin position="16"/>
        <end position="89"/>
    </location>
</feature>
<evidence type="ECO:0000256" key="3">
    <source>
        <dbReference type="PIRSR" id="PIRSR620019-2"/>
    </source>
</evidence>
<feature type="binding site" evidence="3">
    <location>
        <position position="81"/>
    </location>
    <ligand>
        <name>substrate</name>
    </ligand>
</feature>
<dbReference type="RefSeq" id="WP_142861709.1">
    <property type="nucleotide sequence ID" value="NZ_VJMF01000012.1"/>
</dbReference>
<dbReference type="EMBL" id="VJMF01000012">
    <property type="protein sequence ID" value="TRL37412.1"/>
    <property type="molecule type" value="Genomic_DNA"/>
</dbReference>
<dbReference type="InterPro" id="IPR041561">
    <property type="entry name" value="PglD_N"/>
</dbReference>
<keyword evidence="5" id="KW-0808">Transferase</keyword>
<name>A0A549T6B9_METSR</name>
<organism evidence="5 6">
    <name type="scientific">Methylosinus sporium</name>
    <dbReference type="NCBI Taxonomy" id="428"/>
    <lineage>
        <taxon>Bacteria</taxon>
        <taxon>Pseudomonadati</taxon>
        <taxon>Pseudomonadota</taxon>
        <taxon>Alphaproteobacteria</taxon>
        <taxon>Hyphomicrobiales</taxon>
        <taxon>Methylocystaceae</taxon>
        <taxon>Methylosinus</taxon>
    </lineage>
</organism>
<dbReference type="InterPro" id="IPR011004">
    <property type="entry name" value="Trimer_LpxA-like_sf"/>
</dbReference>
<dbReference type="InterPro" id="IPR050179">
    <property type="entry name" value="Trans_hexapeptide_repeat"/>
</dbReference>
<gene>
    <name evidence="5" type="ORF">FM996_02655</name>
</gene>
<feature type="active site" description="Proton acceptor" evidence="2">
    <location>
        <position position="148"/>
    </location>
</feature>
<sequence length="226" mass="22747">MGRIVTERSASGPAPLIVIGAGGHAKVVIEAIRAQGLFEPVGCTDPNAGGARVLGVEIIGGDDQLDVMRADGVRHIFVALGDGRLRMRIGAALLQKGFVLPSVIHPAATISPSARIGRGVVVMAGAVINAEASIGDFAIVNTLASIDHDCVLGAGVHVAPRTALAGCVQLGEGVFLGVGAVVKPNIKIGDHAVVGAGGVVVRDLPPGIEAVGVPAKPRSKKPSSER</sequence>
<dbReference type="NCBIfam" id="TIGR03570">
    <property type="entry name" value="NeuD_NnaD"/>
    <property type="match status" value="1"/>
</dbReference>
<dbReference type="Gene3D" id="3.40.50.20">
    <property type="match status" value="1"/>
</dbReference>
<dbReference type="InterPro" id="IPR020019">
    <property type="entry name" value="AcTrfase_PglD-like"/>
</dbReference>
<dbReference type="PANTHER" id="PTHR43300">
    <property type="entry name" value="ACETYLTRANSFERASE"/>
    <property type="match status" value="1"/>
</dbReference>
<proteinExistence type="inferred from homology"/>